<dbReference type="AlphaFoldDB" id="A0A4S8XXL8"/>
<dbReference type="EMBL" id="QZAM01000066">
    <property type="protein sequence ID" value="THW45759.1"/>
    <property type="molecule type" value="Genomic_DNA"/>
</dbReference>
<feature type="domain" description="STI1" evidence="8">
    <location>
        <begin position="138"/>
        <end position="177"/>
    </location>
</feature>
<dbReference type="PANTHER" id="PTHR22904:SF523">
    <property type="entry name" value="STRESS-INDUCED-PHOSPHOPROTEIN 1"/>
    <property type="match status" value="1"/>
</dbReference>
<evidence type="ECO:0000256" key="6">
    <source>
        <dbReference type="PROSITE-ProRule" id="PRU00339"/>
    </source>
</evidence>
<organism evidence="9 10">
    <name type="scientific">Aureobasidium pullulans</name>
    <name type="common">Black yeast</name>
    <name type="synonym">Pullularia pullulans</name>
    <dbReference type="NCBI Taxonomy" id="5580"/>
    <lineage>
        <taxon>Eukaryota</taxon>
        <taxon>Fungi</taxon>
        <taxon>Dikarya</taxon>
        <taxon>Ascomycota</taxon>
        <taxon>Pezizomycotina</taxon>
        <taxon>Dothideomycetes</taxon>
        <taxon>Dothideomycetidae</taxon>
        <taxon>Dothideales</taxon>
        <taxon>Saccotheciaceae</taxon>
        <taxon>Aureobasidium</taxon>
    </lineage>
</organism>
<sequence length="580" mass="64074">MADALKAEGNKLFAAKDFQGAAQKFGEAIELDPSNHVLYSNRSGAYASLRDWEKALDDATKTTEIKPDWAKGWGRKGAALHGMGNLVDATDAFEKAVELDPNNAQAKSGLEAVRRAIQAEADADGADSTGGLGNMFNDPQMIQKLAANPKTAALLGDSAFMQKLNQMKSNPNMMGEAMQDPRFLQVMSVLLGIDMSFADPSSQQQQQGGQQRGEAEEDVPMPDAKPSQPEPAKAPEPEPEPEDEEAAAQKKAKEEADKEKALGTENYKKRQFDAAIEHYSKAWDLHKDITYLTNLGAAKFEKGDYEGAIEACKKAVEHGREVFADFKLIAKAFGRIGTSYEKLGDLPNAIDNYQRSLTEHRTPDVLTKLRAAEKAKIKAEKDAYLDPAKAEEARELGNQKFKEADWPAAVEAYTEMTKRAPEDPRGYSNRAACLIKLLTFPAAVDDCNMAIQKDEGFIRAYLRKAQALFAMREYNKVIDVCNEAMAHDKDGKNTREIEQQMQKAVQAQYSAREGETEEETMERIQRDPEILSILQDPIMQSILQQAKGDPAALQEHMKNPDVRTKVQKLMAAGVIRVGGR</sequence>
<dbReference type="FunFam" id="1.25.40.10:FF:000020">
    <property type="entry name" value="Stress-induced phosphoprotein 1"/>
    <property type="match status" value="1"/>
</dbReference>
<dbReference type="FunFam" id="1.10.260.100:FF:000002">
    <property type="entry name" value="Stress-induced-phosphoprotein 1 (Hsp70/Hsp90-organizing)"/>
    <property type="match status" value="1"/>
</dbReference>
<feature type="repeat" description="TPR" evidence="6">
    <location>
        <begin position="2"/>
        <end position="35"/>
    </location>
</feature>
<dbReference type="SMART" id="SM00028">
    <property type="entry name" value="TPR"/>
    <property type="match status" value="9"/>
</dbReference>
<feature type="domain" description="STI1" evidence="8">
    <location>
        <begin position="527"/>
        <end position="566"/>
    </location>
</feature>
<evidence type="ECO:0000256" key="5">
    <source>
        <dbReference type="ARBA" id="ARBA00064323"/>
    </source>
</evidence>
<dbReference type="FunFam" id="1.25.40.10:FF:000027">
    <property type="entry name" value="stress-induced-phosphoprotein 1 isoform X1"/>
    <property type="match status" value="1"/>
</dbReference>
<proteinExistence type="predicted"/>
<comment type="caution">
    <text evidence="9">The sequence shown here is derived from an EMBL/GenBank/DDBJ whole genome shotgun (WGS) entry which is preliminary data.</text>
</comment>
<feature type="region of interest" description="Disordered" evidence="7">
    <location>
        <begin position="199"/>
        <end position="264"/>
    </location>
</feature>
<dbReference type="InterPro" id="IPR041243">
    <property type="entry name" value="STI1/HOP_DP"/>
</dbReference>
<feature type="compositionally biased region" description="Basic and acidic residues" evidence="7">
    <location>
        <begin position="247"/>
        <end position="264"/>
    </location>
</feature>
<dbReference type="InterPro" id="IPR011990">
    <property type="entry name" value="TPR-like_helical_dom_sf"/>
</dbReference>
<dbReference type="Gene3D" id="1.25.40.10">
    <property type="entry name" value="Tetratricopeptide repeat domain"/>
    <property type="match status" value="3"/>
</dbReference>
<dbReference type="FunFam" id="1.25.40.10:FF:000010">
    <property type="entry name" value="Stress-induced phosphoprotein 1"/>
    <property type="match status" value="1"/>
</dbReference>
<dbReference type="InterPro" id="IPR006636">
    <property type="entry name" value="STI1_HS-bd"/>
</dbReference>
<feature type="repeat" description="TPR" evidence="6">
    <location>
        <begin position="330"/>
        <end position="363"/>
    </location>
</feature>
<evidence type="ECO:0000256" key="7">
    <source>
        <dbReference type="SAM" id="MobiDB-lite"/>
    </source>
</evidence>
<comment type="subcellular location">
    <subcellularLocation>
        <location evidence="1">Cytoplasm</location>
    </subcellularLocation>
</comment>
<dbReference type="Pfam" id="PF13424">
    <property type="entry name" value="TPR_12"/>
    <property type="match status" value="1"/>
</dbReference>
<keyword evidence="4 6" id="KW-0802">TPR repeat</keyword>
<feature type="repeat" description="TPR" evidence="6">
    <location>
        <begin position="70"/>
        <end position="103"/>
    </location>
</feature>
<evidence type="ECO:0000256" key="4">
    <source>
        <dbReference type="ARBA" id="ARBA00022803"/>
    </source>
</evidence>
<accession>A0A4S8XXL8</accession>
<dbReference type="FunFam" id="1.10.260.100:FF:000004">
    <property type="entry name" value="Putative stress-induced-phosphoprotein 1"/>
    <property type="match status" value="1"/>
</dbReference>
<evidence type="ECO:0000313" key="9">
    <source>
        <dbReference type="EMBL" id="THW45759.1"/>
    </source>
</evidence>
<keyword evidence="2" id="KW-0963">Cytoplasm</keyword>
<feature type="compositionally biased region" description="Acidic residues" evidence="7">
    <location>
        <begin position="237"/>
        <end position="246"/>
    </location>
</feature>
<keyword evidence="3" id="KW-0677">Repeat</keyword>
<dbReference type="Proteomes" id="UP000309076">
    <property type="component" value="Unassembled WGS sequence"/>
</dbReference>
<evidence type="ECO:0000259" key="8">
    <source>
        <dbReference type="SMART" id="SM00727"/>
    </source>
</evidence>
<dbReference type="GO" id="GO:0051879">
    <property type="term" value="F:Hsp90 protein binding"/>
    <property type="evidence" value="ECO:0007669"/>
    <property type="project" value="TreeGrafter"/>
</dbReference>
<gene>
    <name evidence="9" type="ORF">D6D21_04264</name>
</gene>
<name>A0A4S8XXL8_AURPU</name>
<dbReference type="Pfam" id="PF00515">
    <property type="entry name" value="TPR_1"/>
    <property type="match status" value="1"/>
</dbReference>
<dbReference type="InterPro" id="IPR019734">
    <property type="entry name" value="TPR_rpt"/>
</dbReference>
<protein>
    <submittedName>
        <fullName evidence="9">TPR-like protein</fullName>
    </submittedName>
</protein>
<evidence type="ECO:0000313" key="10">
    <source>
        <dbReference type="Proteomes" id="UP000309076"/>
    </source>
</evidence>
<evidence type="ECO:0000256" key="1">
    <source>
        <dbReference type="ARBA" id="ARBA00004496"/>
    </source>
</evidence>
<dbReference type="Pfam" id="PF17830">
    <property type="entry name" value="STI1-HOP_DP"/>
    <property type="match status" value="2"/>
</dbReference>
<dbReference type="SMART" id="SM00727">
    <property type="entry name" value="STI1"/>
    <property type="match status" value="2"/>
</dbReference>
<dbReference type="PROSITE" id="PS50005">
    <property type="entry name" value="TPR"/>
    <property type="match status" value="3"/>
</dbReference>
<comment type="subunit">
    <text evidence="5">Part of a larger complex that includes HSP70, HSP90, and immunophilins.</text>
</comment>
<evidence type="ECO:0000256" key="2">
    <source>
        <dbReference type="ARBA" id="ARBA00022490"/>
    </source>
</evidence>
<dbReference type="Gene3D" id="1.10.260.100">
    <property type="match status" value="2"/>
</dbReference>
<dbReference type="PANTHER" id="PTHR22904">
    <property type="entry name" value="TPR REPEAT CONTAINING PROTEIN"/>
    <property type="match status" value="1"/>
</dbReference>
<dbReference type="GO" id="GO:0005737">
    <property type="term" value="C:cytoplasm"/>
    <property type="evidence" value="ECO:0007669"/>
    <property type="project" value="UniProtKB-SubCell"/>
</dbReference>
<reference evidence="9 10" key="1">
    <citation type="submission" date="2018-10" db="EMBL/GenBank/DDBJ databases">
        <title>Fifty Aureobasidium pullulans genomes reveal a recombining polyextremotolerant generalist.</title>
        <authorList>
            <person name="Gostincar C."/>
            <person name="Turk M."/>
            <person name="Zajc J."/>
            <person name="Gunde-Cimerman N."/>
        </authorList>
    </citation>
    <scope>NUCLEOTIDE SEQUENCE [LARGE SCALE GENOMIC DNA]</scope>
    <source>
        <strain evidence="9 10">EXF-10796</strain>
    </source>
</reference>
<evidence type="ECO:0000256" key="3">
    <source>
        <dbReference type="ARBA" id="ARBA00022737"/>
    </source>
</evidence>
<dbReference type="SUPFAM" id="SSF48452">
    <property type="entry name" value="TPR-like"/>
    <property type="match status" value="3"/>
</dbReference>
<dbReference type="GO" id="GO:0042030">
    <property type="term" value="F:ATPase inhibitor activity"/>
    <property type="evidence" value="ECO:0007669"/>
    <property type="project" value="UniProtKB-ARBA"/>
</dbReference>